<dbReference type="CDD" id="cd06222">
    <property type="entry name" value="RNase_H_like"/>
    <property type="match status" value="1"/>
</dbReference>
<evidence type="ECO:0000313" key="3">
    <source>
        <dbReference type="Proteomes" id="UP001165190"/>
    </source>
</evidence>
<proteinExistence type="predicted"/>
<dbReference type="AlphaFoldDB" id="A0A9W7I055"/>
<dbReference type="InterPro" id="IPR044730">
    <property type="entry name" value="RNase_H-like_dom_plant"/>
</dbReference>
<sequence>MDQFRPISLCQVLYKIVAKALANRLRSLLDKCNDETQSAFVPGISISDNVLIAYELMHSMKVRKRGLKGSFALKLDMAKAYDRLNWDFLEKVMLQMGFDSGWVSLILRCISSVTYSVNFNGRLSETFSPTRGVRQGDPLSPYLFLFCAEGLSSLLHNARVSRLITGAKTGRSGIPISHLFFADDSILFGSSTIEDATRLREIVSYYERASGQLVNYNKSAIFFSGNVSQSLTNSISNLFNVRVSVNPEKYLGLPNLIGRNKKAAFASLTDKMNKKTDSWSTRFLSMGGKEVFIKLVLQAIPIYAMQCFLFPKTLCASLEQIMNRFWWRNNSSKKGIHWTSWSSICLPKKLGGMGFRDLAKFNIALLAKQGWNLINNPTCLLARVLKAKYYPNDDFMTARLGTYPSYTWKSIWCSRGLLEKGLGWRVGNGISINIWQDAWVAGPGNGKISPPATQQDICRVADLINSESYTWKTDLIKERFAPPTAHNIICMPLPLISTPDRRFWRGDSSGLYSVRSGYRWLVNSSLGLNGNPTDFVDDWYTKFCGSYWSLPIPTKIRVFFWRFAHNLLPTYQNLISRKIQIHGQCILCHSGLESVFHMAYECHFIKQVLNAFAIIVPTVTNESSFLQWLATLFESLSATQKRCMVIIFWAIWSSRNKVIHEGSSQSVSTIVAFAKSYILELDGLKPCAPIVPKVRNSIWNPPNEGIIKVNFDSSFSTSDSKSVSGVIFRNTEGLVMAAGIYPHLNVYNVEHAEALACESAVLLGHELGFQKLAMEGDSSVVISNLISPTNNISLLCHLYRNIKHRKSFFEYMTFTHVNRERNQAAHRLAQLGLSSTEPCIWIEEVPAVIEATVLRDKQWCSVP</sequence>
<dbReference type="PANTHER" id="PTHR33116">
    <property type="entry name" value="REVERSE TRANSCRIPTASE ZINC-BINDING DOMAIN-CONTAINING PROTEIN-RELATED-RELATED"/>
    <property type="match status" value="1"/>
</dbReference>
<reference evidence="2" key="1">
    <citation type="submission" date="2023-05" db="EMBL/GenBank/DDBJ databases">
        <title>Genome and transcriptome analyses reveal genes involved in the formation of fine ridges on petal epidermal cells in Hibiscus trionum.</title>
        <authorList>
            <person name="Koshimizu S."/>
            <person name="Masuda S."/>
            <person name="Ishii T."/>
            <person name="Shirasu K."/>
            <person name="Hoshino A."/>
            <person name="Arita M."/>
        </authorList>
    </citation>
    <scope>NUCLEOTIDE SEQUENCE</scope>
    <source>
        <strain evidence="2">Hamamatsu line</strain>
    </source>
</reference>
<feature type="domain" description="Reverse transcriptase" evidence="1">
    <location>
        <begin position="1"/>
        <end position="255"/>
    </location>
</feature>
<accession>A0A9W7I055</accession>
<gene>
    <name evidence="2" type="ORF">HRI_002355200</name>
</gene>
<dbReference type="SUPFAM" id="SSF53098">
    <property type="entry name" value="Ribonuclease H-like"/>
    <property type="match status" value="1"/>
</dbReference>
<dbReference type="InterPro" id="IPR000477">
    <property type="entry name" value="RT_dom"/>
</dbReference>
<dbReference type="InterPro" id="IPR043502">
    <property type="entry name" value="DNA/RNA_pol_sf"/>
</dbReference>
<evidence type="ECO:0000259" key="1">
    <source>
        <dbReference type="PROSITE" id="PS50878"/>
    </source>
</evidence>
<keyword evidence="3" id="KW-1185">Reference proteome</keyword>
<dbReference type="OrthoDB" id="1002563at2759"/>
<dbReference type="CDD" id="cd01650">
    <property type="entry name" value="RT_nLTR_like"/>
    <property type="match status" value="1"/>
</dbReference>
<dbReference type="Proteomes" id="UP001165190">
    <property type="component" value="Unassembled WGS sequence"/>
</dbReference>
<dbReference type="InterPro" id="IPR026960">
    <property type="entry name" value="RVT-Znf"/>
</dbReference>
<dbReference type="GO" id="GO:0003676">
    <property type="term" value="F:nucleic acid binding"/>
    <property type="evidence" value="ECO:0007669"/>
    <property type="project" value="InterPro"/>
</dbReference>
<comment type="caution">
    <text evidence="2">The sequence shown here is derived from an EMBL/GenBank/DDBJ whole genome shotgun (WGS) entry which is preliminary data.</text>
</comment>
<dbReference type="Pfam" id="PF00078">
    <property type="entry name" value="RVT_1"/>
    <property type="match status" value="1"/>
</dbReference>
<dbReference type="Pfam" id="PF13456">
    <property type="entry name" value="RVT_3"/>
    <property type="match status" value="1"/>
</dbReference>
<name>A0A9W7I055_HIBTR</name>
<dbReference type="Pfam" id="PF13966">
    <property type="entry name" value="zf-RVT"/>
    <property type="match status" value="1"/>
</dbReference>
<dbReference type="InterPro" id="IPR012337">
    <property type="entry name" value="RNaseH-like_sf"/>
</dbReference>
<evidence type="ECO:0000313" key="2">
    <source>
        <dbReference type="EMBL" id="GMI86859.1"/>
    </source>
</evidence>
<protein>
    <recommendedName>
        <fullName evidence="1">Reverse transcriptase domain-containing protein</fullName>
    </recommendedName>
</protein>
<dbReference type="SUPFAM" id="SSF56672">
    <property type="entry name" value="DNA/RNA polymerases"/>
    <property type="match status" value="1"/>
</dbReference>
<dbReference type="GO" id="GO:0004523">
    <property type="term" value="F:RNA-DNA hybrid ribonuclease activity"/>
    <property type="evidence" value="ECO:0007669"/>
    <property type="project" value="InterPro"/>
</dbReference>
<dbReference type="InterPro" id="IPR036397">
    <property type="entry name" value="RNaseH_sf"/>
</dbReference>
<dbReference type="PANTHER" id="PTHR33116:SF86">
    <property type="entry name" value="REVERSE TRANSCRIPTASE DOMAIN-CONTAINING PROTEIN"/>
    <property type="match status" value="1"/>
</dbReference>
<organism evidence="2 3">
    <name type="scientific">Hibiscus trionum</name>
    <name type="common">Flower of an hour</name>
    <dbReference type="NCBI Taxonomy" id="183268"/>
    <lineage>
        <taxon>Eukaryota</taxon>
        <taxon>Viridiplantae</taxon>
        <taxon>Streptophyta</taxon>
        <taxon>Embryophyta</taxon>
        <taxon>Tracheophyta</taxon>
        <taxon>Spermatophyta</taxon>
        <taxon>Magnoliopsida</taxon>
        <taxon>eudicotyledons</taxon>
        <taxon>Gunneridae</taxon>
        <taxon>Pentapetalae</taxon>
        <taxon>rosids</taxon>
        <taxon>malvids</taxon>
        <taxon>Malvales</taxon>
        <taxon>Malvaceae</taxon>
        <taxon>Malvoideae</taxon>
        <taxon>Hibiscus</taxon>
    </lineage>
</organism>
<dbReference type="EMBL" id="BSYR01000021">
    <property type="protein sequence ID" value="GMI86859.1"/>
    <property type="molecule type" value="Genomic_DNA"/>
</dbReference>
<dbReference type="InterPro" id="IPR002156">
    <property type="entry name" value="RNaseH_domain"/>
</dbReference>
<dbReference type="Gene3D" id="3.30.420.10">
    <property type="entry name" value="Ribonuclease H-like superfamily/Ribonuclease H"/>
    <property type="match status" value="1"/>
</dbReference>
<dbReference type="PROSITE" id="PS50878">
    <property type="entry name" value="RT_POL"/>
    <property type="match status" value="1"/>
</dbReference>